<evidence type="ECO:0000313" key="1">
    <source>
        <dbReference type="EMBL" id="GJU08358.1"/>
    </source>
</evidence>
<dbReference type="EMBL" id="BQNB010021625">
    <property type="protein sequence ID" value="GJU08358.1"/>
    <property type="molecule type" value="Genomic_DNA"/>
</dbReference>
<protein>
    <recommendedName>
        <fullName evidence="3">Reverse transcriptase Ty1/copia-type domain-containing protein</fullName>
    </recommendedName>
</protein>
<comment type="caution">
    <text evidence="1">The sequence shown here is derived from an EMBL/GenBank/DDBJ whole genome shotgun (WGS) entry which is preliminary data.</text>
</comment>
<organism evidence="1 2">
    <name type="scientific">Tanacetum coccineum</name>
    <dbReference type="NCBI Taxonomy" id="301880"/>
    <lineage>
        <taxon>Eukaryota</taxon>
        <taxon>Viridiplantae</taxon>
        <taxon>Streptophyta</taxon>
        <taxon>Embryophyta</taxon>
        <taxon>Tracheophyta</taxon>
        <taxon>Spermatophyta</taxon>
        <taxon>Magnoliopsida</taxon>
        <taxon>eudicotyledons</taxon>
        <taxon>Gunneridae</taxon>
        <taxon>Pentapetalae</taxon>
        <taxon>asterids</taxon>
        <taxon>campanulids</taxon>
        <taxon>Asterales</taxon>
        <taxon>Asteraceae</taxon>
        <taxon>Asteroideae</taxon>
        <taxon>Anthemideae</taxon>
        <taxon>Anthemidinae</taxon>
        <taxon>Tanacetum</taxon>
    </lineage>
</organism>
<evidence type="ECO:0008006" key="3">
    <source>
        <dbReference type="Google" id="ProtNLM"/>
    </source>
</evidence>
<gene>
    <name evidence="1" type="ORF">Tco_1124788</name>
</gene>
<sequence>MLHSSFDMKDMGEAHVILGIRIQKNFNGYILIQSHYIEKTLRKFGHYDDRPVVTLFDPKVQLKKNKGQSVSQLQYTQVLGSLMYKMNYT</sequence>
<reference evidence="1" key="2">
    <citation type="submission" date="2022-01" db="EMBL/GenBank/DDBJ databases">
        <authorList>
            <person name="Yamashiro T."/>
            <person name="Shiraishi A."/>
            <person name="Satake H."/>
            <person name="Nakayama K."/>
        </authorList>
    </citation>
    <scope>NUCLEOTIDE SEQUENCE</scope>
</reference>
<reference evidence="1" key="1">
    <citation type="journal article" date="2022" name="Int. J. Mol. Sci.">
        <title>Draft Genome of Tanacetum Coccineum: Genomic Comparison of Closely Related Tanacetum-Family Plants.</title>
        <authorList>
            <person name="Yamashiro T."/>
            <person name="Shiraishi A."/>
            <person name="Nakayama K."/>
            <person name="Satake H."/>
        </authorList>
    </citation>
    <scope>NUCLEOTIDE SEQUENCE</scope>
</reference>
<accession>A0ABQ5JA52</accession>
<proteinExistence type="predicted"/>
<evidence type="ECO:0000313" key="2">
    <source>
        <dbReference type="Proteomes" id="UP001151760"/>
    </source>
</evidence>
<keyword evidence="2" id="KW-1185">Reference proteome</keyword>
<dbReference type="Proteomes" id="UP001151760">
    <property type="component" value="Unassembled WGS sequence"/>
</dbReference>
<name>A0ABQ5JA52_9ASTR</name>